<protein>
    <submittedName>
        <fullName evidence="1">Jg25593 protein</fullName>
    </submittedName>
</protein>
<accession>A0A8S4QFL9</accession>
<dbReference type="AlphaFoldDB" id="A0A8S4QFL9"/>
<name>A0A8S4QFL9_9NEOP</name>
<proteinExistence type="predicted"/>
<feature type="non-terminal residue" evidence="1">
    <location>
        <position position="692"/>
    </location>
</feature>
<evidence type="ECO:0000313" key="1">
    <source>
        <dbReference type="EMBL" id="CAH2208668.1"/>
    </source>
</evidence>
<sequence>AAINCEEPDMDNLLKIDMACKVRNVDYILEVLKCDNMLYVSRVIKKSIWLLSDQQYAYIINPAYLYNHLYPQMSTKAFKKLILHIRLNLVDEKRVEEFFNHYIQNDVDKAMGWLSRCSIPFIEEIIRKYADDIPNCNMFSYSQLQRLYEKSFTFLDILQKNYRRSYFKDHIFGPGMFLLKRNPERFLDIFETLKERDTPLFGRKYTKVVMENCPERIKNNLEKYIYVLDIPVFAQYLKEEEVKNFIITHIKNKKTRIWFTYKKIKYFLNRLPFEERFDFVKKIFIDKCCEDAPFDNETWDEIVKFCNLPLKGKLAPSKSIYSWYVYAPFSKAFEDLKLLIRNESSPTERVGILRSLMTCARGNQNNILTLLKYYHQNHLKEPFLFKLQFVNHFITKTDTHKFDEETWGYLNDIFSNLEVYTRYKDSMQSCVKCILLYNVINDVQIPDDIESKFDFEHFITNEYDYSINKFNMDERNKIFNCFYNYYISKIKIDITSEKQFDEAVNVILSVFKVLDKCKKELKDYPFVIQKIKDLVIIKSENSWNRDLSSVYNFKKSWRKIFFIESIILCPNYESCMNALKHGPELLEIHRKEINSCINDNFLYFDNFLRKIQIYGYRSLADSFKATFMENLNKISLHKSTIRGLCILLTRKELLEFVQRYVPTESKIIWSQPDNEILSIQKNIAAFMHLSRP</sequence>
<organism evidence="1 2">
    <name type="scientific">Pararge aegeria aegeria</name>
    <dbReference type="NCBI Taxonomy" id="348720"/>
    <lineage>
        <taxon>Eukaryota</taxon>
        <taxon>Metazoa</taxon>
        <taxon>Ecdysozoa</taxon>
        <taxon>Arthropoda</taxon>
        <taxon>Hexapoda</taxon>
        <taxon>Insecta</taxon>
        <taxon>Pterygota</taxon>
        <taxon>Neoptera</taxon>
        <taxon>Endopterygota</taxon>
        <taxon>Lepidoptera</taxon>
        <taxon>Glossata</taxon>
        <taxon>Ditrysia</taxon>
        <taxon>Papilionoidea</taxon>
        <taxon>Nymphalidae</taxon>
        <taxon>Satyrinae</taxon>
        <taxon>Satyrini</taxon>
        <taxon>Parargina</taxon>
        <taxon>Pararge</taxon>
    </lineage>
</organism>
<comment type="caution">
    <text evidence="1">The sequence shown here is derived from an EMBL/GenBank/DDBJ whole genome shotgun (WGS) entry which is preliminary data.</text>
</comment>
<gene>
    <name evidence="1" type="primary">jg25593</name>
    <name evidence="1" type="ORF">PAEG_LOCUS1219</name>
</gene>
<reference evidence="1" key="1">
    <citation type="submission" date="2022-03" db="EMBL/GenBank/DDBJ databases">
        <authorList>
            <person name="Lindestad O."/>
        </authorList>
    </citation>
    <scope>NUCLEOTIDE SEQUENCE</scope>
</reference>
<evidence type="ECO:0000313" key="2">
    <source>
        <dbReference type="Proteomes" id="UP000838756"/>
    </source>
</evidence>
<feature type="non-terminal residue" evidence="1">
    <location>
        <position position="1"/>
    </location>
</feature>
<keyword evidence="2" id="KW-1185">Reference proteome</keyword>
<dbReference type="EMBL" id="CAKXAJ010004227">
    <property type="protein sequence ID" value="CAH2208668.1"/>
    <property type="molecule type" value="Genomic_DNA"/>
</dbReference>
<dbReference type="OrthoDB" id="7100635at2759"/>
<dbReference type="Proteomes" id="UP000838756">
    <property type="component" value="Unassembled WGS sequence"/>
</dbReference>